<accession>A0A834ARM1</accession>
<dbReference type="InterPro" id="IPR026717">
    <property type="entry name" value="SPATA3"/>
</dbReference>
<proteinExistence type="predicted"/>
<protein>
    <submittedName>
        <fullName evidence="2">Spermatogenesis associated 3</fullName>
    </submittedName>
</protein>
<evidence type="ECO:0000313" key="3">
    <source>
        <dbReference type="Proteomes" id="UP000664940"/>
    </source>
</evidence>
<reference evidence="2 3" key="1">
    <citation type="journal article" date="2020" name="Nature">
        <title>Six reference-quality genomes reveal evolution of bat adaptations.</title>
        <authorList>
            <person name="Jebb D."/>
            <person name="Huang Z."/>
            <person name="Pippel M."/>
            <person name="Hughes G.M."/>
            <person name="Lavrichenko K."/>
            <person name="Devanna P."/>
            <person name="Winkler S."/>
            <person name="Jermiin L.S."/>
            <person name="Skirmuntt E.C."/>
            <person name="Katzourakis A."/>
            <person name="Burkitt-Gray L."/>
            <person name="Ray D.A."/>
            <person name="Sullivan K.A.M."/>
            <person name="Roscito J.G."/>
            <person name="Kirilenko B.M."/>
            <person name="Davalos L.M."/>
            <person name="Corthals A.P."/>
            <person name="Power M.L."/>
            <person name="Jones G."/>
            <person name="Ransome R.D."/>
            <person name="Dechmann D.K.N."/>
            <person name="Locatelli A.G."/>
            <person name="Puechmaille S.J."/>
            <person name="Fedrigo O."/>
            <person name="Jarvis E.D."/>
            <person name="Hiller M."/>
            <person name="Vernes S.C."/>
            <person name="Myers E.W."/>
            <person name="Teeling E.C."/>
        </authorList>
    </citation>
    <scope>NUCLEOTIDE SEQUENCE [LARGE SCALE GENOMIC DNA]</scope>
    <source>
        <strain evidence="2">Bat1K_MPI-CBG_1</strain>
    </source>
</reference>
<dbReference type="Proteomes" id="UP000664940">
    <property type="component" value="Unassembled WGS sequence"/>
</dbReference>
<feature type="compositionally biased region" description="Basic residues" evidence="1">
    <location>
        <begin position="1"/>
        <end position="15"/>
    </location>
</feature>
<feature type="compositionally biased region" description="Polar residues" evidence="1">
    <location>
        <begin position="93"/>
        <end position="110"/>
    </location>
</feature>
<comment type="caution">
    <text evidence="2">The sequence shown here is derived from an EMBL/GenBank/DDBJ whole genome shotgun (WGS) entry which is preliminary data.</text>
</comment>
<evidence type="ECO:0000256" key="1">
    <source>
        <dbReference type="SAM" id="MobiDB-lite"/>
    </source>
</evidence>
<feature type="region of interest" description="Disordered" evidence="1">
    <location>
        <begin position="1"/>
        <end position="114"/>
    </location>
</feature>
<dbReference type="PANTHER" id="PTHR22234">
    <property type="entry name" value="TESTIS SPERMATOCYTE APOPTOSIS-RELATED GENE 1 PROTEIN"/>
    <property type="match status" value="1"/>
</dbReference>
<sequence>MKKGKKKKAEPRRRGSTSQHSSSDSSAQQQPSSNSTPQQQPSAGSALQQQPSPGSAPQQQPNSGSAPEQPVCQALAIPEARRSAQGLLPQNPGPKSSSGSRKTGPPTQSVPRPFCSCTTCPGSSACWRRLGLCHSRIFDVLLPRAWPTMPGRGTPSLLTFYRRPSRKHSSHRNSRAPSSRDCGCGSGGPGSRLPHH</sequence>
<dbReference type="AlphaFoldDB" id="A0A834ARM1"/>
<dbReference type="EMBL" id="JABVXQ010000004">
    <property type="protein sequence ID" value="KAF6116303.1"/>
    <property type="molecule type" value="Genomic_DNA"/>
</dbReference>
<feature type="region of interest" description="Disordered" evidence="1">
    <location>
        <begin position="145"/>
        <end position="196"/>
    </location>
</feature>
<gene>
    <name evidence="2" type="ORF">HJG60_017995</name>
</gene>
<feature type="compositionally biased region" description="Basic residues" evidence="1">
    <location>
        <begin position="163"/>
        <end position="174"/>
    </location>
</feature>
<organism evidence="2 3">
    <name type="scientific">Phyllostomus discolor</name>
    <name type="common">pale spear-nosed bat</name>
    <dbReference type="NCBI Taxonomy" id="89673"/>
    <lineage>
        <taxon>Eukaryota</taxon>
        <taxon>Metazoa</taxon>
        <taxon>Chordata</taxon>
        <taxon>Craniata</taxon>
        <taxon>Vertebrata</taxon>
        <taxon>Euteleostomi</taxon>
        <taxon>Mammalia</taxon>
        <taxon>Eutheria</taxon>
        <taxon>Laurasiatheria</taxon>
        <taxon>Chiroptera</taxon>
        <taxon>Yangochiroptera</taxon>
        <taxon>Phyllostomidae</taxon>
        <taxon>Phyllostominae</taxon>
        <taxon>Phyllostomus</taxon>
    </lineage>
</organism>
<evidence type="ECO:0000313" key="2">
    <source>
        <dbReference type="EMBL" id="KAF6116303.1"/>
    </source>
</evidence>
<name>A0A834ARM1_9CHIR</name>
<dbReference type="Pfam" id="PF15662">
    <property type="entry name" value="SPATA3"/>
    <property type="match status" value="1"/>
</dbReference>
<dbReference type="PANTHER" id="PTHR22234:SF0">
    <property type="entry name" value="SPERMATOGENESIS-ASSOCIATED PROTEIN 3"/>
    <property type="match status" value="1"/>
</dbReference>
<feature type="compositionally biased region" description="Low complexity" evidence="1">
    <location>
        <begin position="16"/>
        <end position="67"/>
    </location>
</feature>